<name>A0A4S8QBX2_9HYPH</name>
<dbReference type="GO" id="GO:0031419">
    <property type="term" value="F:cobalamin binding"/>
    <property type="evidence" value="ECO:0007669"/>
    <property type="project" value="InterPro"/>
</dbReference>
<dbReference type="SMART" id="SM00422">
    <property type="entry name" value="HTH_MERR"/>
    <property type="match status" value="1"/>
</dbReference>
<dbReference type="Pfam" id="PF02607">
    <property type="entry name" value="B12-binding_2"/>
    <property type="match status" value="1"/>
</dbReference>
<dbReference type="Gene3D" id="3.40.50.280">
    <property type="entry name" value="Cobalamin-binding domain"/>
    <property type="match status" value="1"/>
</dbReference>
<comment type="caution">
    <text evidence="3">The sequence shown here is derived from an EMBL/GenBank/DDBJ whole genome shotgun (WGS) entry which is preliminary data.</text>
</comment>
<dbReference type="RefSeq" id="WP_136538451.1">
    <property type="nucleotide sequence ID" value="NZ_STGU01000002.1"/>
</dbReference>
<dbReference type="Proteomes" id="UP000307378">
    <property type="component" value="Unassembled WGS sequence"/>
</dbReference>
<reference evidence="3 4" key="1">
    <citation type="submission" date="2019-04" db="EMBL/GenBank/DDBJ databases">
        <title>genome sequence of strain W3.</title>
        <authorList>
            <person name="Gao J."/>
            <person name="Sun J."/>
        </authorList>
    </citation>
    <scope>NUCLEOTIDE SEQUENCE [LARGE SCALE GENOMIC DNA]</scope>
    <source>
        <strain evidence="3 4">W3</strain>
    </source>
</reference>
<dbReference type="InterPro" id="IPR006158">
    <property type="entry name" value="Cobalamin-bd"/>
</dbReference>
<dbReference type="GO" id="GO:0003677">
    <property type="term" value="F:DNA binding"/>
    <property type="evidence" value="ECO:0007669"/>
    <property type="project" value="InterPro"/>
</dbReference>
<dbReference type="InterPro" id="IPR000551">
    <property type="entry name" value="MerR-type_HTH_dom"/>
</dbReference>
<dbReference type="Gene3D" id="1.10.1240.10">
    <property type="entry name" value="Methionine synthase domain"/>
    <property type="match status" value="1"/>
</dbReference>
<dbReference type="Pfam" id="PF13411">
    <property type="entry name" value="MerR_1"/>
    <property type="match status" value="1"/>
</dbReference>
<evidence type="ECO:0000313" key="3">
    <source>
        <dbReference type="EMBL" id="THV37944.1"/>
    </source>
</evidence>
<evidence type="ECO:0000259" key="1">
    <source>
        <dbReference type="PROSITE" id="PS50937"/>
    </source>
</evidence>
<dbReference type="PROSITE" id="PS51332">
    <property type="entry name" value="B12_BINDING"/>
    <property type="match status" value="1"/>
</dbReference>
<dbReference type="CDD" id="cd02065">
    <property type="entry name" value="B12-binding_like"/>
    <property type="match status" value="1"/>
</dbReference>
<evidence type="ECO:0000313" key="4">
    <source>
        <dbReference type="Proteomes" id="UP000307378"/>
    </source>
</evidence>
<dbReference type="GO" id="GO:0006355">
    <property type="term" value="P:regulation of DNA-templated transcription"/>
    <property type="evidence" value="ECO:0007669"/>
    <property type="project" value="InterPro"/>
</dbReference>
<gene>
    <name evidence="3" type="ORF">FAA86_03800</name>
</gene>
<dbReference type="InterPro" id="IPR003759">
    <property type="entry name" value="Cbl-bd_cap"/>
</dbReference>
<dbReference type="Pfam" id="PF02310">
    <property type="entry name" value="B12-binding"/>
    <property type="match status" value="1"/>
</dbReference>
<dbReference type="EMBL" id="STGU01000002">
    <property type="protein sequence ID" value="THV37944.1"/>
    <property type="molecule type" value="Genomic_DNA"/>
</dbReference>
<dbReference type="InterPro" id="IPR036594">
    <property type="entry name" value="Meth_synthase_dom"/>
</dbReference>
<dbReference type="SUPFAM" id="SSF52242">
    <property type="entry name" value="Cobalamin (vitamin B12)-binding domain"/>
    <property type="match status" value="1"/>
</dbReference>
<organism evidence="3 4">
    <name type="scientific">Rhizobium rosettiformans W3</name>
    <dbReference type="NCBI Taxonomy" id="538378"/>
    <lineage>
        <taxon>Bacteria</taxon>
        <taxon>Pseudomonadati</taxon>
        <taxon>Pseudomonadota</taxon>
        <taxon>Alphaproteobacteria</taxon>
        <taxon>Hyphomicrobiales</taxon>
        <taxon>Rhizobiaceae</taxon>
        <taxon>Rhizobium/Agrobacterium group</taxon>
        <taxon>Rhizobium</taxon>
    </lineage>
</organism>
<dbReference type="AlphaFoldDB" id="A0A4S8QBX2"/>
<dbReference type="InterPro" id="IPR009061">
    <property type="entry name" value="DNA-bd_dom_put_sf"/>
</dbReference>
<feature type="domain" description="HTH merR-type" evidence="1">
    <location>
        <begin position="22"/>
        <end position="67"/>
    </location>
</feature>
<dbReference type="SUPFAM" id="SSF46955">
    <property type="entry name" value="Putative DNA-binding domain"/>
    <property type="match status" value="1"/>
</dbReference>
<sequence length="302" mass="33046">MHRKRQDKGEALIGLAEALTTSGVPKLLLHAWERRYGIEPAERSPTGRRFYTREQVERLRLLKSCSDGGHRIGNLVSLPTDALLRLEAELRARADLSEVFEAVKAMDSDRLQSLLQARAERDTPEQFIRTTALPLMREIGSLWAKGDATIAAEHMTTAQIKRILGGFFDQCPQPAGDAPRLIATTPEREEHDIGALVAALLARLRGWNALFLGANLPAAEIADAAHRRDVSCVCLSALTGRKAALERHLNELRTALSADIGIWIGGAAYRPVSTLNGVTYMADLEVFLDALDRSASHLCAAG</sequence>
<feature type="domain" description="B12-binding" evidence="2">
    <location>
        <begin position="178"/>
        <end position="302"/>
    </location>
</feature>
<accession>A0A4S8QBX2</accession>
<dbReference type="Gene3D" id="1.10.1660.10">
    <property type="match status" value="1"/>
</dbReference>
<evidence type="ECO:0000259" key="2">
    <source>
        <dbReference type="PROSITE" id="PS51332"/>
    </source>
</evidence>
<dbReference type="GO" id="GO:0046872">
    <property type="term" value="F:metal ion binding"/>
    <property type="evidence" value="ECO:0007669"/>
    <property type="project" value="InterPro"/>
</dbReference>
<dbReference type="InterPro" id="IPR036724">
    <property type="entry name" value="Cobalamin-bd_sf"/>
</dbReference>
<protein>
    <submittedName>
        <fullName evidence="3">MerR family transcriptional regulator</fullName>
    </submittedName>
</protein>
<dbReference type="PROSITE" id="PS50937">
    <property type="entry name" value="HTH_MERR_2"/>
    <property type="match status" value="1"/>
</dbReference>
<proteinExistence type="predicted"/>